<dbReference type="OMA" id="EQHETYK"/>
<organism evidence="2 3">
    <name type="scientific">Paramecium primaurelia</name>
    <dbReference type="NCBI Taxonomy" id="5886"/>
    <lineage>
        <taxon>Eukaryota</taxon>
        <taxon>Sar</taxon>
        <taxon>Alveolata</taxon>
        <taxon>Ciliophora</taxon>
        <taxon>Intramacronucleata</taxon>
        <taxon>Oligohymenophorea</taxon>
        <taxon>Peniculida</taxon>
        <taxon>Parameciidae</taxon>
        <taxon>Paramecium</taxon>
    </lineage>
</organism>
<comment type="caution">
    <text evidence="2">The sequence shown here is derived from an EMBL/GenBank/DDBJ whole genome shotgun (WGS) entry which is preliminary data.</text>
</comment>
<proteinExistence type="predicted"/>
<accession>A0A8S1NW56</accession>
<dbReference type="EMBL" id="CAJJDM010000102">
    <property type="protein sequence ID" value="CAD8095527.1"/>
    <property type="molecule type" value="Genomic_DNA"/>
</dbReference>
<name>A0A8S1NW56_PARPR</name>
<evidence type="ECO:0000313" key="3">
    <source>
        <dbReference type="Proteomes" id="UP000688137"/>
    </source>
</evidence>
<dbReference type="Proteomes" id="UP000688137">
    <property type="component" value="Unassembled WGS sequence"/>
</dbReference>
<protein>
    <submittedName>
        <fullName evidence="2">Uncharacterized protein</fullName>
    </submittedName>
</protein>
<evidence type="ECO:0000313" key="1">
    <source>
        <dbReference type="EMBL" id="CAD8095527.1"/>
    </source>
</evidence>
<evidence type="ECO:0000313" key="2">
    <source>
        <dbReference type="EMBL" id="CAD8095529.1"/>
    </source>
</evidence>
<sequence length="362" mass="43109">MHTLIISVVQYLKKGKKKKLKQNMQKFVNYDKIFDSDEEVADEHISQPKIMPSYIYEFNFEKLFNNGISLPYYNSNIPITLVIGEINVGKTHLIQQLIGRPLQIILKKHNSILCYQDQKQCFLEVSIDWNDFESVFICNVLQKISNLTILINDSVNKKVLSQFELWNNVVIVHKYLIQEQKDFLIEYKKLKEHNTLNNFYYQKGQIHLFYEQNETYKQIQIINLNNKNTLTILEAIQKTLNQSTYLLPFKIDLVYINKIIQLKQQLQNKDIVVQYIKDYYENNEQILKFNQNKDYTLITITKPYLKIQNTSVEIENSQLLLNIMIRDLRFAFIIPFLYKRKCGFAQVQINIQQDDFIILSFS</sequence>
<dbReference type="EMBL" id="CAJJDM010000102">
    <property type="protein sequence ID" value="CAD8095529.1"/>
    <property type="molecule type" value="Genomic_DNA"/>
</dbReference>
<reference evidence="2" key="1">
    <citation type="submission" date="2021-01" db="EMBL/GenBank/DDBJ databases">
        <authorList>
            <consortium name="Genoscope - CEA"/>
            <person name="William W."/>
        </authorList>
    </citation>
    <scope>NUCLEOTIDE SEQUENCE</scope>
</reference>
<gene>
    <name evidence="1" type="ORF">PPRIM_AZ9-3.1.T0990010</name>
    <name evidence="2" type="ORF">PPRIM_AZ9-3.1.T0990011</name>
</gene>
<dbReference type="AlphaFoldDB" id="A0A8S1NW56"/>
<keyword evidence="3" id="KW-1185">Reference proteome</keyword>